<dbReference type="AlphaFoldDB" id="A0A2H0TVZ1"/>
<evidence type="ECO:0000313" key="1">
    <source>
        <dbReference type="EMBL" id="PIR76318.1"/>
    </source>
</evidence>
<organism evidence="1 2">
    <name type="scientific">Candidatus Magasanikbacteria bacterium CG10_big_fil_rev_8_21_14_0_10_42_10</name>
    <dbReference type="NCBI Taxonomy" id="1974649"/>
    <lineage>
        <taxon>Bacteria</taxon>
        <taxon>Candidatus Magasanikiibacteriota</taxon>
    </lineage>
</organism>
<dbReference type="EMBL" id="PFBY01000033">
    <property type="protein sequence ID" value="PIR76318.1"/>
    <property type="molecule type" value="Genomic_DNA"/>
</dbReference>
<evidence type="ECO:0000313" key="2">
    <source>
        <dbReference type="Proteomes" id="UP000231530"/>
    </source>
</evidence>
<comment type="caution">
    <text evidence="1">The sequence shown here is derived from an EMBL/GenBank/DDBJ whole genome shotgun (WGS) entry which is preliminary data.</text>
</comment>
<name>A0A2H0TVZ1_9BACT</name>
<accession>A0A2H0TVZ1</accession>
<protein>
    <submittedName>
        <fullName evidence="1">Uncharacterized protein</fullName>
    </submittedName>
</protein>
<dbReference type="Proteomes" id="UP000231530">
    <property type="component" value="Unassembled WGS sequence"/>
</dbReference>
<reference evidence="2" key="1">
    <citation type="submission" date="2017-09" db="EMBL/GenBank/DDBJ databases">
        <title>Depth-based differentiation of microbial function through sediment-hosted aquifers and enrichment of novel symbionts in the deep terrestrial subsurface.</title>
        <authorList>
            <person name="Probst A.J."/>
            <person name="Ladd B."/>
            <person name="Jarett J.K."/>
            <person name="Geller-Mcgrath D.E."/>
            <person name="Sieber C.M.K."/>
            <person name="Emerson J.B."/>
            <person name="Anantharaman K."/>
            <person name="Thomas B.C."/>
            <person name="Malmstrom R."/>
            <person name="Stieglmeier M."/>
            <person name="Klingl A."/>
            <person name="Woyke T."/>
            <person name="Ryan C.M."/>
            <person name="Banfield J.F."/>
        </authorList>
    </citation>
    <scope>NUCLEOTIDE SEQUENCE [LARGE SCALE GENOMIC DNA]</scope>
</reference>
<proteinExistence type="predicted"/>
<gene>
    <name evidence="1" type="ORF">COU32_02875</name>
</gene>
<sequence>MILALGTVAHATPPKKSIPADLLEIQPRADLVIAHRAKVARQENERQPVCRSLRFDGDGRTTIVFDCSTWSNWSKKAGLDVKRIITAK</sequence>